<evidence type="ECO:0000256" key="1">
    <source>
        <dbReference type="SAM" id="MobiDB-lite"/>
    </source>
</evidence>
<feature type="region of interest" description="Disordered" evidence="1">
    <location>
        <begin position="56"/>
        <end position="98"/>
    </location>
</feature>
<feature type="compositionally biased region" description="Polar residues" evidence="1">
    <location>
        <begin position="56"/>
        <end position="65"/>
    </location>
</feature>
<dbReference type="Proteomes" id="UP001153269">
    <property type="component" value="Unassembled WGS sequence"/>
</dbReference>
<gene>
    <name evidence="2" type="ORF">PLEPLA_LOCUS26852</name>
</gene>
<comment type="caution">
    <text evidence="2">The sequence shown here is derived from an EMBL/GenBank/DDBJ whole genome shotgun (WGS) entry which is preliminary data.</text>
</comment>
<dbReference type="AlphaFoldDB" id="A0A9N7UXY0"/>
<organism evidence="2 3">
    <name type="scientific">Pleuronectes platessa</name>
    <name type="common">European plaice</name>
    <dbReference type="NCBI Taxonomy" id="8262"/>
    <lineage>
        <taxon>Eukaryota</taxon>
        <taxon>Metazoa</taxon>
        <taxon>Chordata</taxon>
        <taxon>Craniata</taxon>
        <taxon>Vertebrata</taxon>
        <taxon>Euteleostomi</taxon>
        <taxon>Actinopterygii</taxon>
        <taxon>Neopterygii</taxon>
        <taxon>Teleostei</taxon>
        <taxon>Neoteleostei</taxon>
        <taxon>Acanthomorphata</taxon>
        <taxon>Carangaria</taxon>
        <taxon>Pleuronectiformes</taxon>
        <taxon>Pleuronectoidei</taxon>
        <taxon>Pleuronectidae</taxon>
        <taxon>Pleuronectes</taxon>
    </lineage>
</organism>
<reference evidence="2" key="1">
    <citation type="submission" date="2020-03" db="EMBL/GenBank/DDBJ databases">
        <authorList>
            <person name="Weist P."/>
        </authorList>
    </citation>
    <scope>NUCLEOTIDE SEQUENCE</scope>
</reference>
<accession>A0A9N7UXY0</accession>
<feature type="compositionally biased region" description="Polar residues" evidence="1">
    <location>
        <begin position="73"/>
        <end position="84"/>
    </location>
</feature>
<sequence>MDTLRVYCTTCGSITGHLVRPGNSSARGELCKQAIYKCRRWSPASSNAVMSNESWSAEDLSSSRGCQCKDTELTSSSSGRTKNVSKNREHFPSLQPRTSRPIRCHCLSIGAIEY</sequence>
<name>A0A9N7UXY0_PLEPL</name>
<keyword evidence="3" id="KW-1185">Reference proteome</keyword>
<proteinExistence type="predicted"/>
<protein>
    <submittedName>
        <fullName evidence="2">Uncharacterized protein</fullName>
    </submittedName>
</protein>
<dbReference type="EMBL" id="CADEAL010002224">
    <property type="protein sequence ID" value="CAB1439003.1"/>
    <property type="molecule type" value="Genomic_DNA"/>
</dbReference>
<evidence type="ECO:0000313" key="3">
    <source>
        <dbReference type="Proteomes" id="UP001153269"/>
    </source>
</evidence>
<evidence type="ECO:0000313" key="2">
    <source>
        <dbReference type="EMBL" id="CAB1439003.1"/>
    </source>
</evidence>